<name>A0ABV8R9H4_9FLAO</name>
<keyword evidence="2" id="KW-1185">Reference proteome</keyword>
<sequence length="84" mass="10329">MDVKRAIKIAEDFLLEQFPKATDIDLEEIEITEDKEFWYITLSYLDEVKDEIQQNRKRFYKIFKIENETFIVYAMKIREFKNPL</sequence>
<protein>
    <submittedName>
        <fullName evidence="1">Uncharacterized protein</fullName>
    </submittedName>
</protein>
<comment type="caution">
    <text evidence="1">The sequence shown here is derived from an EMBL/GenBank/DDBJ whole genome shotgun (WGS) entry which is preliminary data.</text>
</comment>
<dbReference type="Proteomes" id="UP001595826">
    <property type="component" value="Unassembled WGS sequence"/>
</dbReference>
<dbReference type="EMBL" id="JBHSCY010000001">
    <property type="protein sequence ID" value="MFC4268607.1"/>
    <property type="molecule type" value="Genomic_DNA"/>
</dbReference>
<gene>
    <name evidence="1" type="ORF">ACFOWD_06790</name>
</gene>
<reference evidence="2" key="1">
    <citation type="journal article" date="2019" name="Int. J. Syst. Evol. Microbiol.">
        <title>The Global Catalogue of Microorganisms (GCM) 10K type strain sequencing project: providing services to taxonomists for standard genome sequencing and annotation.</title>
        <authorList>
            <consortium name="The Broad Institute Genomics Platform"/>
            <consortium name="The Broad Institute Genome Sequencing Center for Infectious Disease"/>
            <person name="Wu L."/>
            <person name="Ma J."/>
        </authorList>
    </citation>
    <scope>NUCLEOTIDE SEQUENCE [LARGE SCALE GENOMIC DNA]</scope>
    <source>
        <strain evidence="2">CECT 8655</strain>
    </source>
</reference>
<evidence type="ECO:0000313" key="1">
    <source>
        <dbReference type="EMBL" id="MFC4268607.1"/>
    </source>
</evidence>
<dbReference type="RefSeq" id="WP_377409160.1">
    <property type="nucleotide sequence ID" value="NZ_JBHSCY010000001.1"/>
</dbReference>
<accession>A0ABV8R9H4</accession>
<evidence type="ECO:0000313" key="2">
    <source>
        <dbReference type="Proteomes" id="UP001595826"/>
    </source>
</evidence>
<organism evidence="1 2">
    <name type="scientific">Polaribacter marinivivus</name>
    <dbReference type="NCBI Taxonomy" id="1524260"/>
    <lineage>
        <taxon>Bacteria</taxon>
        <taxon>Pseudomonadati</taxon>
        <taxon>Bacteroidota</taxon>
        <taxon>Flavobacteriia</taxon>
        <taxon>Flavobacteriales</taxon>
        <taxon>Flavobacteriaceae</taxon>
    </lineage>
</organism>
<proteinExistence type="predicted"/>